<dbReference type="SUPFAM" id="SSF53098">
    <property type="entry name" value="Ribonuclease H-like"/>
    <property type="match status" value="1"/>
</dbReference>
<dbReference type="AlphaFoldDB" id="A0A4Y2N484"/>
<evidence type="ECO:0000313" key="4">
    <source>
        <dbReference type="Proteomes" id="UP000499080"/>
    </source>
</evidence>
<feature type="domain" description="Integrase catalytic" evidence="2">
    <location>
        <begin position="1"/>
        <end position="129"/>
    </location>
</feature>
<gene>
    <name evidence="3" type="ORF">AVEN_135912_1</name>
</gene>
<evidence type="ECO:0000259" key="2">
    <source>
        <dbReference type="PROSITE" id="PS50994"/>
    </source>
</evidence>
<name>A0A4Y2N484_ARAVE</name>
<reference evidence="3 4" key="1">
    <citation type="journal article" date="2019" name="Sci. Rep.">
        <title>Orb-weaving spider Araneus ventricosus genome elucidates the spidroin gene catalogue.</title>
        <authorList>
            <person name="Kono N."/>
            <person name="Nakamura H."/>
            <person name="Ohtoshi R."/>
            <person name="Moran D.A.P."/>
            <person name="Shinohara A."/>
            <person name="Yoshida Y."/>
            <person name="Fujiwara M."/>
            <person name="Mori M."/>
            <person name="Tomita M."/>
            <person name="Arakawa K."/>
        </authorList>
    </citation>
    <scope>NUCLEOTIDE SEQUENCE [LARGE SCALE GENOMIC DNA]</scope>
</reference>
<dbReference type="PROSITE" id="PS50994">
    <property type="entry name" value="INTEGRASE"/>
    <property type="match status" value="1"/>
</dbReference>
<accession>A0A4Y2N484</accession>
<dbReference type="InterPro" id="IPR012337">
    <property type="entry name" value="RNaseH-like_sf"/>
</dbReference>
<dbReference type="Gene3D" id="3.30.420.10">
    <property type="entry name" value="Ribonuclease H-like superfamily/Ribonuclease H"/>
    <property type="match status" value="1"/>
</dbReference>
<proteinExistence type="predicted"/>
<dbReference type="EMBL" id="BGPR01008262">
    <property type="protein sequence ID" value="GBN32606.1"/>
    <property type="molecule type" value="Genomic_DNA"/>
</dbReference>
<dbReference type="InterPro" id="IPR001584">
    <property type="entry name" value="Integrase_cat-core"/>
</dbReference>
<dbReference type="OrthoDB" id="775972at2759"/>
<comment type="caution">
    <text evidence="3">The sequence shown here is derived from an EMBL/GenBank/DDBJ whole genome shotgun (WGS) entry which is preliminary data.</text>
</comment>
<keyword evidence="4" id="KW-1185">Reference proteome</keyword>
<organism evidence="3 4">
    <name type="scientific">Araneus ventricosus</name>
    <name type="common">Orbweaver spider</name>
    <name type="synonym">Epeira ventricosa</name>
    <dbReference type="NCBI Taxonomy" id="182803"/>
    <lineage>
        <taxon>Eukaryota</taxon>
        <taxon>Metazoa</taxon>
        <taxon>Ecdysozoa</taxon>
        <taxon>Arthropoda</taxon>
        <taxon>Chelicerata</taxon>
        <taxon>Arachnida</taxon>
        <taxon>Araneae</taxon>
        <taxon>Araneomorphae</taxon>
        <taxon>Entelegynae</taxon>
        <taxon>Araneoidea</taxon>
        <taxon>Araneidae</taxon>
        <taxon>Araneus</taxon>
    </lineage>
</organism>
<protein>
    <recommendedName>
        <fullName evidence="2">Integrase catalytic domain-containing protein</fullName>
    </recommendedName>
</protein>
<dbReference type="GO" id="GO:0003676">
    <property type="term" value="F:nucleic acid binding"/>
    <property type="evidence" value="ECO:0007669"/>
    <property type="project" value="InterPro"/>
</dbReference>
<feature type="region of interest" description="Disordered" evidence="1">
    <location>
        <begin position="209"/>
        <end position="238"/>
    </location>
</feature>
<dbReference type="Proteomes" id="UP000499080">
    <property type="component" value="Unassembled WGS sequence"/>
</dbReference>
<dbReference type="PANTHER" id="PTHR38681">
    <property type="entry name" value="RETROVIRUS-RELATED POL POLYPROTEIN FROM TRANSPOSON 412-LIKE PROTEIN-RELATED"/>
    <property type="match status" value="1"/>
</dbReference>
<dbReference type="InterPro" id="IPR036397">
    <property type="entry name" value="RNaseH_sf"/>
</dbReference>
<dbReference type="GO" id="GO:0015074">
    <property type="term" value="P:DNA integration"/>
    <property type="evidence" value="ECO:0007669"/>
    <property type="project" value="InterPro"/>
</dbReference>
<evidence type="ECO:0000256" key="1">
    <source>
        <dbReference type="SAM" id="MobiDB-lite"/>
    </source>
</evidence>
<evidence type="ECO:0000313" key="3">
    <source>
        <dbReference type="EMBL" id="GBN32606.1"/>
    </source>
</evidence>
<sequence>MPLVDIRAETVAQTLYSGWISRFGVPERISTDRGSQFTSDVFHSLTKPFGIRPSHAASYYPQANGAIERWHRTLKAAIMCHTSVHWVSAFPAVLLGLRTVFKEDLQYSPAEMVYGENLCLPSQFFVQQQPQAADNGFIKKLKTHIQQLRAAPTSNHSAKPTFVYRDLRPYKVLSRTNKNFIILKGNKKVTVTIDRLKPAHLLLDNVNSSESKLDSPRVDTSSSTSSAEEPDKSAMPLPEKSPILTLPVSLFLTQPLFICKFLNFHTPPFVLKKHQTILPRLLNQVSLGYPTACTELTNTSSHHLQPAPDWLLRLSQILTLIPTPLFLSSFSSLLPDQTVTTSPHFYRTLVHTAQSFSRLEVSVLRSGLHSKILVSSRKNAYLKGFGNLVVGKGKGLSQRFP</sequence>
<dbReference type="PANTHER" id="PTHR38681:SF1">
    <property type="entry name" value="RETROVIRUS-RELATED POL POLYPROTEIN FROM TRANSPOSON 412-LIKE PROTEIN"/>
    <property type="match status" value="1"/>
</dbReference>